<dbReference type="InterPro" id="IPR011990">
    <property type="entry name" value="TPR-like_helical_dom_sf"/>
</dbReference>
<comment type="caution">
    <text evidence="3">The sequence shown here is derived from an EMBL/GenBank/DDBJ whole genome shotgun (WGS) entry which is preliminary data.</text>
</comment>
<feature type="domain" description="YprB ribonuclease H-like" evidence="2">
    <location>
        <begin position="10"/>
        <end position="62"/>
    </location>
</feature>
<dbReference type="Proteomes" id="UP000567293">
    <property type="component" value="Unassembled WGS sequence"/>
</dbReference>
<feature type="compositionally biased region" description="Low complexity" evidence="1">
    <location>
        <begin position="221"/>
        <end position="244"/>
    </location>
</feature>
<dbReference type="AlphaFoldDB" id="A0A7V8NSN7"/>
<reference evidence="3" key="1">
    <citation type="submission" date="2020-06" db="EMBL/GenBank/DDBJ databases">
        <title>Legume-microbial interactions unlock mineral nutrients during tropical forest succession.</title>
        <authorList>
            <person name="Epihov D.Z."/>
        </authorList>
    </citation>
    <scope>NUCLEOTIDE SEQUENCE [LARGE SCALE GENOMIC DNA]</scope>
    <source>
        <strain evidence="3">Pan2503</strain>
    </source>
</reference>
<proteinExistence type="predicted"/>
<evidence type="ECO:0000313" key="4">
    <source>
        <dbReference type="Proteomes" id="UP000567293"/>
    </source>
</evidence>
<dbReference type="Gene3D" id="1.25.40.10">
    <property type="entry name" value="Tetratricopeptide repeat domain"/>
    <property type="match status" value="1"/>
</dbReference>
<keyword evidence="4" id="KW-1185">Reference proteome</keyword>
<evidence type="ECO:0000259" key="2">
    <source>
        <dbReference type="Pfam" id="PF13482"/>
    </source>
</evidence>
<organism evidence="3 4">
    <name type="scientific">Candidatus Acidiferrum panamense</name>
    <dbReference type="NCBI Taxonomy" id="2741543"/>
    <lineage>
        <taxon>Bacteria</taxon>
        <taxon>Pseudomonadati</taxon>
        <taxon>Acidobacteriota</taxon>
        <taxon>Terriglobia</taxon>
        <taxon>Candidatus Acidiferrales</taxon>
        <taxon>Candidatus Acidiferrum</taxon>
    </lineage>
</organism>
<evidence type="ECO:0000313" key="3">
    <source>
        <dbReference type="EMBL" id="MBA0086752.1"/>
    </source>
</evidence>
<accession>A0A7V8NSN7</accession>
<name>A0A7V8NSN7_9BACT</name>
<dbReference type="Pfam" id="PF13482">
    <property type="entry name" value="RNase_H_2"/>
    <property type="match status" value="1"/>
</dbReference>
<dbReference type="EMBL" id="JACDQQ010001665">
    <property type="protein sequence ID" value="MBA0086752.1"/>
    <property type="molecule type" value="Genomic_DNA"/>
</dbReference>
<protein>
    <submittedName>
        <fullName evidence="3">Ribonuclease H-like domain-containing protein</fullName>
    </submittedName>
</protein>
<feature type="region of interest" description="Disordered" evidence="1">
    <location>
        <begin position="183"/>
        <end position="244"/>
    </location>
</feature>
<gene>
    <name evidence="3" type="ORF">HRJ53_17365</name>
</gene>
<evidence type="ECO:0000256" key="1">
    <source>
        <dbReference type="SAM" id="MobiDB-lite"/>
    </source>
</evidence>
<feature type="compositionally biased region" description="Basic and acidic residues" evidence="1">
    <location>
        <begin position="202"/>
        <end position="219"/>
    </location>
</feature>
<sequence>MELERRVLDRERLGWQRKDDVDSTRIPQHYFDYLRGGPVAPLAGVVRHNQMDLRGLAALFGKINRMLSDSADRLGEYDSLDLFGLSRFFERRGDSARADIACAQALALGLPGDVRGRAQRGLAGMAKRRGEYERAAGIWEEMVRDSGDEVHACEQLAIYYERRAKDSERALEYAKLGLARLRRQRTAPSGHAHDPSLASRLARQEKHLVERSARLERKAPPRSSRAPRRGAPGAAEPKANSALW</sequence>
<dbReference type="InterPro" id="IPR038720">
    <property type="entry name" value="YprB_RNase_H-like_dom"/>
</dbReference>